<evidence type="ECO:0000256" key="12">
    <source>
        <dbReference type="ARBA" id="ARBA00038905"/>
    </source>
</evidence>
<comment type="cofactor">
    <cofactor evidence="1">
        <name>Mg(2+)</name>
        <dbReference type="ChEBI" id="CHEBI:18420"/>
    </cofactor>
</comment>
<dbReference type="Gene3D" id="3.90.79.10">
    <property type="entry name" value="Nucleoside Triphosphate Pyrophosphohydrolase"/>
    <property type="match status" value="1"/>
</dbReference>
<dbReference type="PROSITE" id="PS51462">
    <property type="entry name" value="NUDIX"/>
    <property type="match status" value="1"/>
</dbReference>
<comment type="catalytic activity">
    <reaction evidence="10">
        <text>8-oxo-dGTP + H2O = 8-oxo-dGMP + diphosphate + H(+)</text>
        <dbReference type="Rhea" id="RHEA:31575"/>
        <dbReference type="ChEBI" id="CHEBI:15377"/>
        <dbReference type="ChEBI" id="CHEBI:15378"/>
        <dbReference type="ChEBI" id="CHEBI:33019"/>
        <dbReference type="ChEBI" id="CHEBI:63224"/>
        <dbReference type="ChEBI" id="CHEBI:77896"/>
        <dbReference type="EC" id="3.6.1.55"/>
    </reaction>
</comment>
<evidence type="ECO:0000256" key="14">
    <source>
        <dbReference type="ARBA" id="ARBA00041592"/>
    </source>
</evidence>
<evidence type="ECO:0000256" key="10">
    <source>
        <dbReference type="ARBA" id="ARBA00035861"/>
    </source>
</evidence>
<evidence type="ECO:0000256" key="15">
    <source>
        <dbReference type="ARBA" id="ARBA00041979"/>
    </source>
</evidence>
<dbReference type="Pfam" id="PF00293">
    <property type="entry name" value="NUDIX"/>
    <property type="match status" value="1"/>
</dbReference>
<evidence type="ECO:0000256" key="3">
    <source>
        <dbReference type="ARBA" id="ARBA00022457"/>
    </source>
</evidence>
<dbReference type="PANTHER" id="PTHR47707:SF1">
    <property type="entry name" value="NUDIX HYDROLASE FAMILY PROTEIN"/>
    <property type="match status" value="1"/>
</dbReference>
<dbReference type="InterPro" id="IPR015797">
    <property type="entry name" value="NUDIX_hydrolase-like_dom_sf"/>
</dbReference>
<proteinExistence type="inferred from homology"/>
<keyword evidence="19" id="KW-1185">Reference proteome</keyword>
<comment type="caution">
    <text evidence="18">The sequence shown here is derived from an EMBL/GenBank/DDBJ whole genome shotgun (WGS) entry which is preliminary data.</text>
</comment>
<evidence type="ECO:0000256" key="7">
    <source>
        <dbReference type="ARBA" id="ARBA00022801"/>
    </source>
</evidence>
<dbReference type="InterPro" id="IPR047127">
    <property type="entry name" value="MutT-like"/>
</dbReference>
<dbReference type="Proteomes" id="UP001500523">
    <property type="component" value="Unassembled WGS sequence"/>
</dbReference>
<evidence type="ECO:0000313" key="19">
    <source>
        <dbReference type="Proteomes" id="UP001500523"/>
    </source>
</evidence>
<feature type="domain" description="Nudix hydrolase" evidence="17">
    <location>
        <begin position="1"/>
        <end position="126"/>
    </location>
</feature>
<dbReference type="InterPro" id="IPR000086">
    <property type="entry name" value="NUDIX_hydrolase_dom"/>
</dbReference>
<evidence type="ECO:0000256" key="11">
    <source>
        <dbReference type="ARBA" id="ARBA00036904"/>
    </source>
</evidence>
<accession>A0ABP7DF69</accession>
<evidence type="ECO:0000256" key="2">
    <source>
        <dbReference type="ARBA" id="ARBA00005582"/>
    </source>
</evidence>
<evidence type="ECO:0000256" key="6">
    <source>
        <dbReference type="ARBA" id="ARBA00022763"/>
    </source>
</evidence>
<name>A0ABP7DF69_9SPHN</name>
<evidence type="ECO:0000313" key="18">
    <source>
        <dbReference type="EMBL" id="GAA3703460.1"/>
    </source>
</evidence>
<dbReference type="SUPFAM" id="SSF55811">
    <property type="entry name" value="Nudix"/>
    <property type="match status" value="1"/>
</dbReference>
<keyword evidence="3" id="KW-0515">Mutator protein</keyword>
<dbReference type="PRINTS" id="PR00502">
    <property type="entry name" value="NUDIXFAMILY"/>
</dbReference>
<gene>
    <name evidence="18" type="primary">mutT</name>
    <name evidence="18" type="ORF">GCM10022268_11430</name>
</gene>
<keyword evidence="5" id="KW-0479">Metal-binding</keyword>
<evidence type="ECO:0000256" key="8">
    <source>
        <dbReference type="ARBA" id="ARBA00022842"/>
    </source>
</evidence>
<dbReference type="CDD" id="cd03425">
    <property type="entry name" value="NUDIX_MutT_NudA_like"/>
    <property type="match status" value="1"/>
</dbReference>
<comment type="similarity">
    <text evidence="2">Belongs to the Nudix hydrolase family.</text>
</comment>
<evidence type="ECO:0000259" key="17">
    <source>
        <dbReference type="PROSITE" id="PS51462"/>
    </source>
</evidence>
<evidence type="ECO:0000256" key="4">
    <source>
        <dbReference type="ARBA" id="ARBA00022705"/>
    </source>
</evidence>
<organism evidence="18 19">
    <name type="scientific">Sphingomonas cynarae</name>
    <dbReference type="NCBI Taxonomy" id="930197"/>
    <lineage>
        <taxon>Bacteria</taxon>
        <taxon>Pseudomonadati</taxon>
        <taxon>Pseudomonadota</taxon>
        <taxon>Alphaproteobacteria</taxon>
        <taxon>Sphingomonadales</taxon>
        <taxon>Sphingomonadaceae</taxon>
        <taxon>Sphingomonas</taxon>
    </lineage>
</organism>
<dbReference type="EMBL" id="BAABBF010000002">
    <property type="protein sequence ID" value="GAA3703460.1"/>
    <property type="molecule type" value="Genomic_DNA"/>
</dbReference>
<keyword evidence="9" id="KW-0234">DNA repair</keyword>
<evidence type="ECO:0000256" key="16">
    <source>
        <dbReference type="ARBA" id="ARBA00042798"/>
    </source>
</evidence>
<evidence type="ECO:0000256" key="9">
    <source>
        <dbReference type="ARBA" id="ARBA00023204"/>
    </source>
</evidence>
<evidence type="ECO:0000256" key="13">
    <source>
        <dbReference type="ARBA" id="ARBA00040794"/>
    </source>
</evidence>
<dbReference type="PANTHER" id="PTHR47707">
    <property type="entry name" value="8-OXO-DGTP DIPHOSPHATASE"/>
    <property type="match status" value="1"/>
</dbReference>
<dbReference type="InterPro" id="IPR020476">
    <property type="entry name" value="Nudix_hydrolase"/>
</dbReference>
<dbReference type="EC" id="3.6.1.55" evidence="12"/>
<protein>
    <recommendedName>
        <fullName evidence="13">8-oxo-dGTP diphosphatase</fullName>
        <ecNumber evidence="12">3.6.1.55</ecNumber>
    </recommendedName>
    <alternativeName>
        <fullName evidence="16">7,8-dihydro-8-oxoguanine-triphosphatase</fullName>
    </alternativeName>
    <alternativeName>
        <fullName evidence="15">Mutator protein MutT</fullName>
    </alternativeName>
    <alternativeName>
        <fullName evidence="14">dGTP pyrophosphohydrolase</fullName>
    </alternativeName>
</protein>
<keyword evidence="6" id="KW-0227">DNA damage</keyword>
<keyword evidence="8" id="KW-0460">Magnesium</keyword>
<sequence length="136" mass="15061">MVKDVAAAIIVRDGHVLMARRAPGQNLAGYWEFPGGKVEPGETIQTCIARELAEELAITCEPGEIMMRHLHRYEGGTINLIAIHVRMTCEKWQLSVHDDARWIGADALMALRLAPADIPVARAVRDELLAATDRRP</sequence>
<keyword evidence="7" id="KW-0378">Hydrolase</keyword>
<evidence type="ECO:0000256" key="1">
    <source>
        <dbReference type="ARBA" id="ARBA00001946"/>
    </source>
</evidence>
<evidence type="ECO:0000256" key="5">
    <source>
        <dbReference type="ARBA" id="ARBA00022723"/>
    </source>
</evidence>
<reference evidence="19" key="1">
    <citation type="journal article" date="2019" name="Int. J. Syst. Evol. Microbiol.">
        <title>The Global Catalogue of Microorganisms (GCM) 10K type strain sequencing project: providing services to taxonomists for standard genome sequencing and annotation.</title>
        <authorList>
            <consortium name="The Broad Institute Genomics Platform"/>
            <consortium name="The Broad Institute Genome Sequencing Center for Infectious Disease"/>
            <person name="Wu L."/>
            <person name="Ma J."/>
        </authorList>
    </citation>
    <scope>NUCLEOTIDE SEQUENCE [LARGE SCALE GENOMIC DNA]</scope>
    <source>
        <strain evidence="19">JCM 17498</strain>
    </source>
</reference>
<keyword evidence="4" id="KW-0235">DNA replication</keyword>
<comment type="catalytic activity">
    <reaction evidence="11">
        <text>8-oxo-GTP + H2O = 8-oxo-GMP + diphosphate + H(+)</text>
        <dbReference type="Rhea" id="RHEA:67616"/>
        <dbReference type="ChEBI" id="CHEBI:15377"/>
        <dbReference type="ChEBI" id="CHEBI:15378"/>
        <dbReference type="ChEBI" id="CHEBI:33019"/>
        <dbReference type="ChEBI" id="CHEBI:143553"/>
        <dbReference type="ChEBI" id="CHEBI:145694"/>
    </reaction>
</comment>